<dbReference type="InterPro" id="IPR012338">
    <property type="entry name" value="Beta-lactam/transpept-like"/>
</dbReference>
<dbReference type="Pfam" id="PF02113">
    <property type="entry name" value="Peptidase_S13"/>
    <property type="match status" value="1"/>
</dbReference>
<dbReference type="SUPFAM" id="SSF56601">
    <property type="entry name" value="beta-lactamase/transpeptidase-like"/>
    <property type="match status" value="1"/>
</dbReference>
<comment type="similarity">
    <text evidence="1">Belongs to the peptidase S13 family.</text>
</comment>
<sequence>MLYDGSGLSRYNQVTPEQFNQLLIALYKKHALYKKVYALLPRLGLDGQLVYYSVPRGLNGKIRGKTGSMQGVSNLVSILESKTGNDIAVSLFLSPGLNKFKNYRKTQMNLLDCFA</sequence>
<protein>
    <recommendedName>
        <fullName evidence="5">D-alanyl-D-alanine carboxypeptidase/D-alanyl-D-alanine-endopeptidase</fullName>
    </recommendedName>
</protein>
<comment type="caution">
    <text evidence="3">The sequence shown here is derived from an EMBL/GenBank/DDBJ whole genome shotgun (WGS) entry which is preliminary data.</text>
</comment>
<evidence type="ECO:0000313" key="3">
    <source>
        <dbReference type="EMBL" id="ODN42922.1"/>
    </source>
</evidence>
<dbReference type="Gene3D" id="3.40.710.10">
    <property type="entry name" value="DD-peptidase/beta-lactamase superfamily"/>
    <property type="match status" value="1"/>
</dbReference>
<dbReference type="EMBL" id="MDTU01000001">
    <property type="protein sequence ID" value="ODN42922.1"/>
    <property type="molecule type" value="Genomic_DNA"/>
</dbReference>
<evidence type="ECO:0000256" key="2">
    <source>
        <dbReference type="ARBA" id="ARBA00022801"/>
    </source>
</evidence>
<keyword evidence="2" id="KW-0378">Hydrolase</keyword>
<accession>A0ABX3A3V3</accession>
<evidence type="ECO:0000313" key="4">
    <source>
        <dbReference type="Proteomes" id="UP000094329"/>
    </source>
</evidence>
<keyword evidence="4" id="KW-1185">Reference proteome</keyword>
<dbReference type="Proteomes" id="UP000094329">
    <property type="component" value="Unassembled WGS sequence"/>
</dbReference>
<evidence type="ECO:0000256" key="1">
    <source>
        <dbReference type="ARBA" id="ARBA00006096"/>
    </source>
</evidence>
<dbReference type="InterPro" id="IPR000667">
    <property type="entry name" value="Peptidase_S13"/>
</dbReference>
<name>A0ABX3A3V3_9GAMM</name>
<evidence type="ECO:0008006" key="5">
    <source>
        <dbReference type="Google" id="ProtNLM"/>
    </source>
</evidence>
<gene>
    <name evidence="3" type="ORF">BGC07_08290</name>
</gene>
<reference evidence="3 4" key="1">
    <citation type="submission" date="2016-08" db="EMBL/GenBank/DDBJ databases">
        <title>Draft genome sequence of Candidatus Piscirickettsia litoralis, from seawater.</title>
        <authorList>
            <person name="Wan X."/>
            <person name="Lee A.J."/>
            <person name="Hou S."/>
            <person name="Donachie S.P."/>
        </authorList>
    </citation>
    <scope>NUCLEOTIDE SEQUENCE [LARGE SCALE GENOMIC DNA]</scope>
    <source>
        <strain evidence="3 4">Y2</strain>
    </source>
</reference>
<dbReference type="PANTHER" id="PTHR30023">
    <property type="entry name" value="D-ALANYL-D-ALANINE CARBOXYPEPTIDASE"/>
    <property type="match status" value="1"/>
</dbReference>
<organism evidence="3 4">
    <name type="scientific">Piscirickettsia litoralis</name>
    <dbReference type="NCBI Taxonomy" id="1891921"/>
    <lineage>
        <taxon>Bacteria</taxon>
        <taxon>Pseudomonadati</taxon>
        <taxon>Pseudomonadota</taxon>
        <taxon>Gammaproteobacteria</taxon>
        <taxon>Thiotrichales</taxon>
        <taxon>Piscirickettsiaceae</taxon>
        <taxon>Piscirickettsia</taxon>
    </lineage>
</organism>
<proteinExistence type="inferred from homology"/>
<dbReference type="PANTHER" id="PTHR30023:SF0">
    <property type="entry name" value="PENICILLIN-SENSITIVE CARBOXYPEPTIDASE A"/>
    <property type="match status" value="1"/>
</dbReference>